<dbReference type="AlphaFoldDB" id="A0A1H8FPV3"/>
<reference evidence="3" key="1">
    <citation type="submission" date="2016-10" db="EMBL/GenBank/DDBJ databases">
        <authorList>
            <person name="Varghese N."/>
            <person name="Submissions S."/>
        </authorList>
    </citation>
    <scope>NUCLEOTIDE SEQUENCE [LARGE SCALE GENOMIC DNA]</scope>
    <source>
        <strain evidence="3">S6-262</strain>
    </source>
</reference>
<organism evidence="2 3">
    <name type="scientific">Sphingomonas gellani</name>
    <dbReference type="NCBI Taxonomy" id="1166340"/>
    <lineage>
        <taxon>Bacteria</taxon>
        <taxon>Pseudomonadati</taxon>
        <taxon>Pseudomonadota</taxon>
        <taxon>Alphaproteobacteria</taxon>
        <taxon>Sphingomonadales</taxon>
        <taxon>Sphingomonadaceae</taxon>
        <taxon>Sphingomonas</taxon>
    </lineage>
</organism>
<sequence length="43" mass="4638">MSAATIVNQQQPIRPQPARQPRPKLGLRFGGEQARPAGEAGEK</sequence>
<protein>
    <submittedName>
        <fullName evidence="2">Uncharacterized protein</fullName>
    </submittedName>
</protein>
<dbReference type="RefSeq" id="WP_280139245.1">
    <property type="nucleotide sequence ID" value="NZ_FOCF01000006.1"/>
</dbReference>
<feature type="region of interest" description="Disordered" evidence="1">
    <location>
        <begin position="1"/>
        <end position="43"/>
    </location>
</feature>
<gene>
    <name evidence="2" type="ORF">SAMN05192583_2523</name>
</gene>
<proteinExistence type="predicted"/>
<evidence type="ECO:0000313" key="3">
    <source>
        <dbReference type="Proteomes" id="UP000199206"/>
    </source>
</evidence>
<accession>A0A1H8FPV3</accession>
<evidence type="ECO:0000313" key="2">
    <source>
        <dbReference type="EMBL" id="SEN33723.1"/>
    </source>
</evidence>
<evidence type="ECO:0000256" key="1">
    <source>
        <dbReference type="SAM" id="MobiDB-lite"/>
    </source>
</evidence>
<dbReference type="Proteomes" id="UP000199206">
    <property type="component" value="Unassembled WGS sequence"/>
</dbReference>
<dbReference type="EMBL" id="FOCF01000006">
    <property type="protein sequence ID" value="SEN33723.1"/>
    <property type="molecule type" value="Genomic_DNA"/>
</dbReference>
<keyword evidence="3" id="KW-1185">Reference proteome</keyword>
<name>A0A1H8FPV3_9SPHN</name>